<reference evidence="4 5" key="1">
    <citation type="journal article" date="2008" name="Nature">
        <title>The Phaeodactylum genome reveals the evolutionary history of diatom genomes.</title>
        <authorList>
            <person name="Bowler C."/>
            <person name="Allen A.E."/>
            <person name="Badger J.H."/>
            <person name="Grimwood J."/>
            <person name="Jabbari K."/>
            <person name="Kuo A."/>
            <person name="Maheswari U."/>
            <person name="Martens C."/>
            <person name="Maumus F."/>
            <person name="Otillar R.P."/>
            <person name="Rayko E."/>
            <person name="Salamov A."/>
            <person name="Vandepoele K."/>
            <person name="Beszteri B."/>
            <person name="Gruber A."/>
            <person name="Heijde M."/>
            <person name="Katinka M."/>
            <person name="Mock T."/>
            <person name="Valentin K."/>
            <person name="Verret F."/>
            <person name="Berges J.A."/>
            <person name="Brownlee C."/>
            <person name="Cadoret J.P."/>
            <person name="Chiovitti A."/>
            <person name="Choi C.J."/>
            <person name="Coesel S."/>
            <person name="De Martino A."/>
            <person name="Detter J.C."/>
            <person name="Durkin C."/>
            <person name="Falciatore A."/>
            <person name="Fournet J."/>
            <person name="Haruta M."/>
            <person name="Huysman M.J."/>
            <person name="Jenkins B.D."/>
            <person name="Jiroutova K."/>
            <person name="Jorgensen R.E."/>
            <person name="Joubert Y."/>
            <person name="Kaplan A."/>
            <person name="Kroger N."/>
            <person name="Kroth P.G."/>
            <person name="La Roche J."/>
            <person name="Lindquist E."/>
            <person name="Lommer M."/>
            <person name="Martin-Jezequel V."/>
            <person name="Lopez P.J."/>
            <person name="Lucas S."/>
            <person name="Mangogna M."/>
            <person name="McGinnis K."/>
            <person name="Medlin L.K."/>
            <person name="Montsant A."/>
            <person name="Oudot-Le Secq M.P."/>
            <person name="Napoli C."/>
            <person name="Obornik M."/>
            <person name="Parker M.S."/>
            <person name="Petit J.L."/>
            <person name="Porcel B.M."/>
            <person name="Poulsen N."/>
            <person name="Robison M."/>
            <person name="Rychlewski L."/>
            <person name="Rynearson T.A."/>
            <person name="Schmutz J."/>
            <person name="Shapiro H."/>
            <person name="Siaut M."/>
            <person name="Stanley M."/>
            <person name="Sussman M.R."/>
            <person name="Taylor A.R."/>
            <person name="Vardi A."/>
            <person name="von Dassow P."/>
            <person name="Vyverman W."/>
            <person name="Willis A."/>
            <person name="Wyrwicz L.S."/>
            <person name="Rokhsar D.S."/>
            <person name="Weissenbach J."/>
            <person name="Armbrust E.V."/>
            <person name="Green B.R."/>
            <person name="Van de Peer Y."/>
            <person name="Grigoriev I.V."/>
        </authorList>
    </citation>
    <scope>NUCLEOTIDE SEQUENCE [LARGE SCALE GENOMIC DNA]</scope>
    <source>
        <strain evidence="4 5">CCAP 1055/1</strain>
    </source>
</reference>
<feature type="non-terminal residue" evidence="4">
    <location>
        <position position="427"/>
    </location>
</feature>
<dbReference type="SMART" id="SM00088">
    <property type="entry name" value="PINT"/>
    <property type="match status" value="1"/>
</dbReference>
<dbReference type="RefSeq" id="XP_002177792.1">
    <property type="nucleotide sequence ID" value="XM_002177756.2"/>
</dbReference>
<organism evidence="4 5">
    <name type="scientific">Phaeodactylum tricornutum (strain CCAP 1055/1)</name>
    <dbReference type="NCBI Taxonomy" id="556484"/>
    <lineage>
        <taxon>Eukaryota</taxon>
        <taxon>Sar</taxon>
        <taxon>Stramenopiles</taxon>
        <taxon>Ochrophyta</taxon>
        <taxon>Bacillariophyta</taxon>
        <taxon>Bacillariophyceae</taxon>
        <taxon>Bacillariophycidae</taxon>
        <taxon>Naviculales</taxon>
        <taxon>Phaeodactylaceae</taxon>
        <taxon>Phaeodactylum</taxon>
    </lineage>
</organism>
<accession>B7FT78</accession>
<gene>
    <name evidence="4" type="primary">RPN7</name>
    <name evidence="4" type="ORF">PHATRDRAFT_51558</name>
</gene>
<reference evidence="5" key="2">
    <citation type="submission" date="2008-08" db="EMBL/GenBank/DDBJ databases">
        <authorList>
            <consortium name="Diatom Consortium"/>
            <person name="Grigoriev I."/>
            <person name="Grimwood J."/>
            <person name="Kuo A."/>
            <person name="Otillar R.P."/>
            <person name="Salamov A."/>
            <person name="Detter J.C."/>
            <person name="Lindquist E."/>
            <person name="Shapiro H."/>
            <person name="Lucas S."/>
            <person name="Glavina del Rio T."/>
            <person name="Pitluck S."/>
            <person name="Rokhsar D."/>
            <person name="Bowler C."/>
        </authorList>
    </citation>
    <scope>GENOME REANNOTATION</scope>
    <source>
        <strain evidence="5">CCAP 1055/1</strain>
    </source>
</reference>
<dbReference type="GO" id="GO:0000502">
    <property type="term" value="C:proteasome complex"/>
    <property type="evidence" value="ECO:0007669"/>
    <property type="project" value="UniProtKB-KW"/>
</dbReference>
<proteinExistence type="predicted"/>
<dbReference type="eggNOG" id="KOG0687">
    <property type="taxonomic scope" value="Eukaryota"/>
</dbReference>
<dbReference type="InterPro" id="IPR019585">
    <property type="entry name" value="Rpn7/CSN1"/>
</dbReference>
<dbReference type="Gene3D" id="1.25.40.570">
    <property type="match status" value="1"/>
</dbReference>
<evidence type="ECO:0000259" key="3">
    <source>
        <dbReference type="PROSITE" id="PS50250"/>
    </source>
</evidence>
<dbReference type="FunCoup" id="B7FT78">
    <property type="interactions" value="606"/>
</dbReference>
<dbReference type="PANTHER" id="PTHR14145">
    <property type="entry name" value="26S PROTESOME SUBUNIT 6"/>
    <property type="match status" value="1"/>
</dbReference>
<dbReference type="InterPro" id="IPR045135">
    <property type="entry name" value="Rpn7_N"/>
</dbReference>
<dbReference type="Proteomes" id="UP000000759">
    <property type="component" value="Chromosome 2"/>
</dbReference>
<evidence type="ECO:0000256" key="2">
    <source>
        <dbReference type="SAM" id="MobiDB-lite"/>
    </source>
</evidence>
<dbReference type="OMA" id="RLHCKVD"/>
<keyword evidence="5" id="KW-1185">Reference proteome</keyword>
<evidence type="ECO:0000313" key="4">
    <source>
        <dbReference type="EMBL" id="EEC50606.1"/>
    </source>
</evidence>
<dbReference type="InterPro" id="IPR036390">
    <property type="entry name" value="WH_DNA-bd_sf"/>
</dbReference>
<evidence type="ECO:0000256" key="1">
    <source>
        <dbReference type="ARBA" id="ARBA00022942"/>
    </source>
</evidence>
<dbReference type="InParanoid" id="B7FT78"/>
<dbReference type="GO" id="GO:0043161">
    <property type="term" value="P:proteasome-mediated ubiquitin-dependent protein catabolic process"/>
    <property type="evidence" value="ECO:0007669"/>
    <property type="project" value="TreeGrafter"/>
</dbReference>
<dbReference type="SUPFAM" id="SSF46785">
    <property type="entry name" value="Winged helix' DNA-binding domain"/>
    <property type="match status" value="1"/>
</dbReference>
<protein>
    <submittedName>
        <fullName evidence="4">Regulatory proteasome non-atpase subunit 7</fullName>
    </submittedName>
</protein>
<dbReference type="OrthoDB" id="1452at2759"/>
<name>B7FT78_PHATC</name>
<dbReference type="Pfam" id="PF21154">
    <property type="entry name" value="RPN7_PSMD6_C"/>
    <property type="match status" value="1"/>
</dbReference>
<feature type="domain" description="PCI" evidence="3">
    <location>
        <begin position="231"/>
        <end position="399"/>
    </location>
</feature>
<dbReference type="GeneID" id="7197250"/>
<dbReference type="Pfam" id="PF01399">
    <property type="entry name" value="PCI"/>
    <property type="match status" value="1"/>
</dbReference>
<dbReference type="FunFam" id="1.25.40.570:FF:000005">
    <property type="entry name" value="26S proteasome regulatory subunit N7"/>
    <property type="match status" value="1"/>
</dbReference>
<dbReference type="KEGG" id="pti:PHATRDRAFT_51558"/>
<dbReference type="AlphaFoldDB" id="B7FT78"/>
<dbReference type="PaxDb" id="2850-Phatr9910"/>
<dbReference type="InterPro" id="IPR000717">
    <property type="entry name" value="PCI_dom"/>
</dbReference>
<dbReference type="EMBL" id="CM000606">
    <property type="protein sequence ID" value="EEC50606.1"/>
    <property type="molecule type" value="Genomic_DNA"/>
</dbReference>
<feature type="region of interest" description="Disordered" evidence="2">
    <location>
        <begin position="1"/>
        <end position="27"/>
    </location>
</feature>
<evidence type="ECO:0000313" key="5">
    <source>
        <dbReference type="Proteomes" id="UP000000759"/>
    </source>
</evidence>
<keyword evidence="1 4" id="KW-0647">Proteasome</keyword>
<dbReference type="PROSITE" id="PS50250">
    <property type="entry name" value="PCI"/>
    <property type="match status" value="1"/>
</dbReference>
<dbReference type="InterPro" id="IPR049549">
    <property type="entry name" value="RPN7_PSMD6_C"/>
</dbReference>
<dbReference type="STRING" id="556484.B7FT78"/>
<dbReference type="Pfam" id="PF10602">
    <property type="entry name" value="RPN7"/>
    <property type="match status" value="1"/>
</dbReference>
<dbReference type="PANTHER" id="PTHR14145:SF1">
    <property type="entry name" value="26S PROTEASOME NON-ATPASE REGULATORY SUBUNIT 6"/>
    <property type="match status" value="1"/>
</dbReference>
<dbReference type="HOGENOM" id="CLU_031814_1_1_1"/>
<sequence>MADSTAPAKPPVAPKKDKTLGQPSASEETASLYPKMDLCQKMHRLTAAKHAGTLDSLLELQTEVFTAIAVDLVNPSLYRRLQLELYGAPTPSNAAAALKLTTDDLDQLQVKQEKELATLEAAVTDAQENAGDMEVVDARVKVARFAAQSLAENVALDAYEKLLDVPKLSSGKKIDALMEQARVASFYKDTSRADDCIARADKIANEGSGGDWDRRNRLKVYKALQRLLHRDMQAAAEALLSCIATFSCNEICSYGDFIVYTMLTNLLHLKRPELKVKIIDGPEVLSVANHNPVVIKLVNAYYDCDYKTYLNAMVEVEQVLLDDRYLQPHAAYWMRELHLLAYQQFLESYQSVRLDAMANAFGVSVDFIDTYASRFIASNRLSAKIDKFGGVIVTNRPDRKNAQYRDMIQKGDLLLNRIQKLARVVDL</sequence>